<dbReference type="Proteomes" id="UP000260862">
    <property type="component" value="Unassembled WGS sequence"/>
</dbReference>
<dbReference type="RefSeq" id="WP_117674018.1">
    <property type="nucleotide sequence ID" value="NZ_CABOGR010000041.1"/>
</dbReference>
<gene>
    <name evidence="2" type="ORF">DXD04_15140</name>
</gene>
<dbReference type="Gene3D" id="3.40.50.1820">
    <property type="entry name" value="alpha/beta hydrolase"/>
    <property type="match status" value="1"/>
</dbReference>
<proteinExistence type="predicted"/>
<dbReference type="AlphaFoldDB" id="A0A3E4MPJ5"/>
<dbReference type="PANTHER" id="PTHR43265">
    <property type="entry name" value="ESTERASE ESTD"/>
    <property type="match status" value="1"/>
</dbReference>
<accession>A0A3E4MPJ5</accession>
<name>A0A3E4MPJ5_9BACT</name>
<dbReference type="SUPFAM" id="SSF53474">
    <property type="entry name" value="alpha/beta-Hydrolases"/>
    <property type="match status" value="1"/>
</dbReference>
<dbReference type="EMBL" id="QSQT01000041">
    <property type="protein sequence ID" value="RGK51607.1"/>
    <property type="molecule type" value="Genomic_DNA"/>
</dbReference>
<dbReference type="InterPro" id="IPR053145">
    <property type="entry name" value="AB_hydrolase_Est10"/>
</dbReference>
<reference evidence="2 3" key="1">
    <citation type="submission" date="2018-08" db="EMBL/GenBank/DDBJ databases">
        <title>A genome reference for cultivated species of the human gut microbiota.</title>
        <authorList>
            <person name="Zou Y."/>
            <person name="Xue W."/>
            <person name="Luo G."/>
        </authorList>
    </citation>
    <scope>NUCLEOTIDE SEQUENCE [LARGE SCALE GENOMIC DNA]</scope>
    <source>
        <strain evidence="2 3">TF10-3AC</strain>
    </source>
</reference>
<comment type="caution">
    <text evidence="2">The sequence shown here is derived from an EMBL/GenBank/DDBJ whole genome shotgun (WGS) entry which is preliminary data.</text>
</comment>
<evidence type="ECO:0000313" key="3">
    <source>
        <dbReference type="Proteomes" id="UP000260862"/>
    </source>
</evidence>
<keyword evidence="2" id="KW-0378">Hydrolase</keyword>
<dbReference type="PANTHER" id="PTHR43265:SF1">
    <property type="entry name" value="ESTERASE ESTD"/>
    <property type="match status" value="1"/>
</dbReference>
<protein>
    <submittedName>
        <fullName evidence="2">Alpha/beta fold hydrolase</fullName>
    </submittedName>
</protein>
<dbReference type="InterPro" id="IPR029058">
    <property type="entry name" value="AB_hydrolase_fold"/>
</dbReference>
<dbReference type="Pfam" id="PF12146">
    <property type="entry name" value="Hydrolase_4"/>
    <property type="match status" value="1"/>
</dbReference>
<evidence type="ECO:0000313" key="2">
    <source>
        <dbReference type="EMBL" id="RGK51607.1"/>
    </source>
</evidence>
<keyword evidence="3" id="KW-1185">Reference proteome</keyword>
<organism evidence="2 3">
    <name type="scientific">Phocaeicola plebeius</name>
    <dbReference type="NCBI Taxonomy" id="310297"/>
    <lineage>
        <taxon>Bacteria</taxon>
        <taxon>Pseudomonadati</taxon>
        <taxon>Bacteroidota</taxon>
        <taxon>Bacteroidia</taxon>
        <taxon>Bacteroidales</taxon>
        <taxon>Bacteroidaceae</taxon>
        <taxon>Phocaeicola</taxon>
    </lineage>
</organism>
<evidence type="ECO:0000259" key="1">
    <source>
        <dbReference type="Pfam" id="PF12146"/>
    </source>
</evidence>
<dbReference type="InterPro" id="IPR022742">
    <property type="entry name" value="Hydrolase_4"/>
</dbReference>
<dbReference type="GO" id="GO:0052689">
    <property type="term" value="F:carboxylic ester hydrolase activity"/>
    <property type="evidence" value="ECO:0007669"/>
    <property type="project" value="TreeGrafter"/>
</dbReference>
<feature type="domain" description="Serine aminopeptidase S33" evidence="1">
    <location>
        <begin position="192"/>
        <end position="303"/>
    </location>
</feature>
<sequence length="414" mass="46278">MKKNLLLILAVWIYSTISYAQEIDGIWHGNLNFNGQKLGLIFHLYKDENGKPSGKMDIPQQSVTDMPINLSLLTQDSISLHLPAIGMSYNGKLVQDKIKGLFKQNGVSIPMDLEQGEIDKPNRPQEPFPPFDYQTQEICFTNKNANAVFSGTLTYPKEYSKEKRIPVVLMITGSGPQDRNEEIFKHKPFLVIADYLAKNGIASLRYDDRGVSKSTGERSGCTSQDYADDADSGLQWLKDCGKFGKIGVLGHSEGGLIAFMLGAESKVDFIISMAGPGIKGDTLLAEQQNAALKLYGQPANRTVESVRAEVSMNPKDSWLNYFIDYDPTSTISQIKIPVMAINGSNDMQVISTSNLNAIKKELIKKNKKNVFKEYIGLNHLFQHCQINNSLDYYNIEETCSEEVLQDIVDWINKL</sequence>